<gene>
    <name evidence="1" type="ORF">niasHT_033689</name>
</gene>
<organism evidence="1 2">
    <name type="scientific">Heterodera trifolii</name>
    <dbReference type="NCBI Taxonomy" id="157864"/>
    <lineage>
        <taxon>Eukaryota</taxon>
        <taxon>Metazoa</taxon>
        <taxon>Ecdysozoa</taxon>
        <taxon>Nematoda</taxon>
        <taxon>Chromadorea</taxon>
        <taxon>Rhabditida</taxon>
        <taxon>Tylenchina</taxon>
        <taxon>Tylenchomorpha</taxon>
        <taxon>Tylenchoidea</taxon>
        <taxon>Heteroderidae</taxon>
        <taxon>Heteroderinae</taxon>
        <taxon>Heterodera</taxon>
    </lineage>
</organism>
<keyword evidence="2" id="KW-1185">Reference proteome</keyword>
<dbReference type="Proteomes" id="UP001620626">
    <property type="component" value="Unassembled WGS sequence"/>
</dbReference>
<evidence type="ECO:0000313" key="2">
    <source>
        <dbReference type="Proteomes" id="UP001620626"/>
    </source>
</evidence>
<evidence type="ECO:0000313" key="1">
    <source>
        <dbReference type="EMBL" id="KAL3074662.1"/>
    </source>
</evidence>
<dbReference type="AlphaFoldDB" id="A0ABD2I366"/>
<reference evidence="1 2" key="1">
    <citation type="submission" date="2024-10" db="EMBL/GenBank/DDBJ databases">
        <authorList>
            <person name="Kim D."/>
        </authorList>
    </citation>
    <scope>NUCLEOTIDE SEQUENCE [LARGE SCALE GENOMIC DNA]</scope>
    <source>
        <strain evidence="1">BH-2024</strain>
    </source>
</reference>
<accession>A0ABD2I366</accession>
<protein>
    <submittedName>
        <fullName evidence="1">Uncharacterized protein</fullName>
    </submittedName>
</protein>
<sequence length="100" mass="11524">MNVRSALWLCGYDYPAHPKLTFNGTEIVAIVCCDPFANNSCPFLLVRCPIARDASKWTKWEEEAINWRICCQRNRIDIEIYDENEIGDRLLDTTLGPSDQ</sequence>
<name>A0ABD2I366_9BILA</name>
<proteinExistence type="predicted"/>
<dbReference type="EMBL" id="JBICBT010001293">
    <property type="protein sequence ID" value="KAL3074662.1"/>
    <property type="molecule type" value="Genomic_DNA"/>
</dbReference>
<comment type="caution">
    <text evidence="1">The sequence shown here is derived from an EMBL/GenBank/DDBJ whole genome shotgun (WGS) entry which is preliminary data.</text>
</comment>